<dbReference type="WBParaSite" id="PSU_v2.g12328.t1">
    <property type="protein sequence ID" value="PSU_v2.g12328.t1"/>
    <property type="gene ID" value="PSU_v2.g12328"/>
</dbReference>
<evidence type="ECO:0000313" key="2">
    <source>
        <dbReference type="Proteomes" id="UP000887577"/>
    </source>
</evidence>
<reference evidence="3" key="1">
    <citation type="submission" date="2022-11" db="UniProtKB">
        <authorList>
            <consortium name="WormBaseParasite"/>
        </authorList>
    </citation>
    <scope>IDENTIFICATION</scope>
</reference>
<keyword evidence="2" id="KW-1185">Reference proteome</keyword>
<feature type="region of interest" description="Disordered" evidence="1">
    <location>
        <begin position="1"/>
        <end position="33"/>
    </location>
</feature>
<feature type="compositionally biased region" description="Basic and acidic residues" evidence="1">
    <location>
        <begin position="1"/>
        <end position="12"/>
    </location>
</feature>
<protein>
    <submittedName>
        <fullName evidence="3">Uncharacterized protein</fullName>
    </submittedName>
</protein>
<organism evidence="2 3">
    <name type="scientific">Panagrolaimus superbus</name>
    <dbReference type="NCBI Taxonomy" id="310955"/>
    <lineage>
        <taxon>Eukaryota</taxon>
        <taxon>Metazoa</taxon>
        <taxon>Ecdysozoa</taxon>
        <taxon>Nematoda</taxon>
        <taxon>Chromadorea</taxon>
        <taxon>Rhabditida</taxon>
        <taxon>Tylenchina</taxon>
        <taxon>Panagrolaimomorpha</taxon>
        <taxon>Panagrolaimoidea</taxon>
        <taxon>Panagrolaimidae</taxon>
        <taxon>Panagrolaimus</taxon>
    </lineage>
</organism>
<name>A0A914XWL4_9BILA</name>
<accession>A0A914XWL4</accession>
<dbReference type="AlphaFoldDB" id="A0A914XWL4"/>
<feature type="region of interest" description="Disordered" evidence="1">
    <location>
        <begin position="90"/>
        <end position="119"/>
    </location>
</feature>
<evidence type="ECO:0000313" key="3">
    <source>
        <dbReference type="WBParaSite" id="PSU_v2.g12328.t1"/>
    </source>
</evidence>
<proteinExistence type="predicted"/>
<sequence>MLDVNIDEKESGKAVQIPQDDFTNTQGSSGGNEAFNYDDEDISQLLCNIDDNILFNLDEAESLLAEDQVISETMDYTPDANSADKVVDERPSEAMPSNEHFNDLPTSEEKGISNTGNDKEESVILKDAEIEHLTPPEVVDHCEGIQKSPVIIATIESEASTSLPKTFSVPDAVHGDPKSSTVSDLETPLTFENLMKVSLKNEGNKIRAYTEYMFLEDALNGSKTLQTQQLLKQRDSPYYAFKVGQNLVVNCGKVGETKNYRQAVISNNGEKCQVYDFLKDEWVARLQITANNILLFNMPFGTRRSQLGIKRFPRSDGDTECEVVVYKHVFGEWLKTDGSLDTVYCYYTVLGGKLILLYDIGQEYLFDLLWAPYLYYFTFSTEDNHVFKEVVLESYNLMFDTKNSPTTLFN</sequence>
<dbReference type="Proteomes" id="UP000887577">
    <property type="component" value="Unplaced"/>
</dbReference>
<feature type="compositionally biased region" description="Basic and acidic residues" evidence="1">
    <location>
        <begin position="107"/>
        <end position="119"/>
    </location>
</feature>
<evidence type="ECO:0000256" key="1">
    <source>
        <dbReference type="SAM" id="MobiDB-lite"/>
    </source>
</evidence>